<dbReference type="EMBL" id="GGEC01091092">
    <property type="protein sequence ID" value="MBX71576.1"/>
    <property type="molecule type" value="Transcribed_RNA"/>
</dbReference>
<protein>
    <submittedName>
        <fullName evidence="1">Uncharacterized protein</fullName>
    </submittedName>
</protein>
<proteinExistence type="predicted"/>
<evidence type="ECO:0000313" key="1">
    <source>
        <dbReference type="EMBL" id="MBX71576.1"/>
    </source>
</evidence>
<organism evidence="1">
    <name type="scientific">Rhizophora mucronata</name>
    <name type="common">Asiatic mangrove</name>
    <dbReference type="NCBI Taxonomy" id="61149"/>
    <lineage>
        <taxon>Eukaryota</taxon>
        <taxon>Viridiplantae</taxon>
        <taxon>Streptophyta</taxon>
        <taxon>Embryophyta</taxon>
        <taxon>Tracheophyta</taxon>
        <taxon>Spermatophyta</taxon>
        <taxon>Magnoliopsida</taxon>
        <taxon>eudicotyledons</taxon>
        <taxon>Gunneridae</taxon>
        <taxon>Pentapetalae</taxon>
        <taxon>rosids</taxon>
        <taxon>fabids</taxon>
        <taxon>Malpighiales</taxon>
        <taxon>Rhizophoraceae</taxon>
        <taxon>Rhizophora</taxon>
    </lineage>
</organism>
<accession>A0A2P2QX46</accession>
<name>A0A2P2QX46_RHIMU</name>
<sequence length="14" mass="1643">MQVKPFLCNCSFLL</sequence>
<reference evidence="1" key="1">
    <citation type="submission" date="2018-02" db="EMBL/GenBank/DDBJ databases">
        <title>Rhizophora mucronata_Transcriptome.</title>
        <authorList>
            <person name="Meera S.P."/>
            <person name="Sreeshan A."/>
            <person name="Augustine A."/>
        </authorList>
    </citation>
    <scope>NUCLEOTIDE SEQUENCE</scope>
    <source>
        <tissue evidence="1">Leaf</tissue>
    </source>
</reference>